<evidence type="ECO:0000256" key="2">
    <source>
        <dbReference type="SAM" id="Phobius"/>
    </source>
</evidence>
<evidence type="ECO:0000256" key="1">
    <source>
        <dbReference type="SAM" id="MobiDB-lite"/>
    </source>
</evidence>
<feature type="compositionally biased region" description="Low complexity" evidence="1">
    <location>
        <begin position="414"/>
        <end position="439"/>
    </location>
</feature>
<reference evidence="3" key="1">
    <citation type="journal article" date="2023" name="Mol. Phylogenet. Evol.">
        <title>Genome-scale phylogeny and comparative genomics of the fungal order Sordariales.</title>
        <authorList>
            <person name="Hensen N."/>
            <person name="Bonometti L."/>
            <person name="Westerberg I."/>
            <person name="Brannstrom I.O."/>
            <person name="Guillou S."/>
            <person name="Cros-Aarteil S."/>
            <person name="Calhoun S."/>
            <person name="Haridas S."/>
            <person name="Kuo A."/>
            <person name="Mondo S."/>
            <person name="Pangilinan J."/>
            <person name="Riley R."/>
            <person name="LaButti K."/>
            <person name="Andreopoulos B."/>
            <person name="Lipzen A."/>
            <person name="Chen C."/>
            <person name="Yan M."/>
            <person name="Daum C."/>
            <person name="Ng V."/>
            <person name="Clum A."/>
            <person name="Steindorff A."/>
            <person name="Ohm R.A."/>
            <person name="Martin F."/>
            <person name="Silar P."/>
            <person name="Natvig D.O."/>
            <person name="Lalanne C."/>
            <person name="Gautier V."/>
            <person name="Ament-Velasquez S.L."/>
            <person name="Kruys A."/>
            <person name="Hutchinson M.I."/>
            <person name="Powell A.J."/>
            <person name="Barry K."/>
            <person name="Miller A.N."/>
            <person name="Grigoriev I.V."/>
            <person name="Debuchy R."/>
            <person name="Gladieux P."/>
            <person name="Hiltunen Thoren M."/>
            <person name="Johannesson H."/>
        </authorList>
    </citation>
    <scope>NUCLEOTIDE SEQUENCE</scope>
    <source>
        <strain evidence="3">CBS 958.72</strain>
    </source>
</reference>
<sequence>MRLPHHIPAVLDPAVLGTFVLPRRLWRPSPGRLDVVNVPVVVTVLCPLGDNTACRIPGWPVLNATAACSISPDDWLFSATNAGGCCATNDEPFNLGDWTATLCNGSAWREPFVYYGGMAPLDWAEWIEPWNWTVVPSDAALRQRCQSTTEMMVSFVADNLVSVAETILEIGFFWALLQVPSLNRLASRKVHKWGRSVIGGAQYGASFVLSNFYTAWKWRATPGYSDIPVGFLGLVLCARPSAVGIICFLDLVFSGWLAEKISRLRGYAHPALAVPAGQDYRETPAWLQARQFLANWALTMSVAEIIIQIMSMYSLYKTTNEGRLRGFYSLDALLPYWHGSEALRMYGGALMHCIFSWLSLLSLAGSATVQAYRIRIFEGLTEHLMAALGHRRRKRTIVRLHEALKKASRRGKRPQGQPSAQQQQAQQQPGQQQPGQQKPAQPPPPEQLQPIHSVYQPRATLAAEQAQAQGDNALPPPTSGVPNAQDPELTRLGRVLSVWPFSVAFRQLEKRAMRIEERQTPSRVALDLMREGLRKIETVALCFTGACVVVNYISQWCFWSGFIQSQGDRWCPPTSDFKLLVWAIISLVSFFLSLILSQEPWQQNQPGAA</sequence>
<gene>
    <name evidence="3" type="ORF">B0T24DRAFT_674338</name>
</gene>
<evidence type="ECO:0000313" key="3">
    <source>
        <dbReference type="EMBL" id="KAK3384589.1"/>
    </source>
</evidence>
<evidence type="ECO:0000313" key="4">
    <source>
        <dbReference type="Proteomes" id="UP001287356"/>
    </source>
</evidence>
<accession>A0AAE0NN64</accession>
<feature type="transmembrane region" description="Helical" evidence="2">
    <location>
        <begin position="579"/>
        <end position="596"/>
    </location>
</feature>
<reference evidence="3" key="2">
    <citation type="submission" date="2023-06" db="EMBL/GenBank/DDBJ databases">
        <authorList>
            <consortium name="Lawrence Berkeley National Laboratory"/>
            <person name="Haridas S."/>
            <person name="Hensen N."/>
            <person name="Bonometti L."/>
            <person name="Westerberg I."/>
            <person name="Brannstrom I.O."/>
            <person name="Guillou S."/>
            <person name="Cros-Aarteil S."/>
            <person name="Calhoun S."/>
            <person name="Kuo A."/>
            <person name="Mondo S."/>
            <person name="Pangilinan J."/>
            <person name="Riley R."/>
            <person name="Labutti K."/>
            <person name="Andreopoulos B."/>
            <person name="Lipzen A."/>
            <person name="Chen C."/>
            <person name="Yanf M."/>
            <person name="Daum C."/>
            <person name="Ng V."/>
            <person name="Clum A."/>
            <person name="Steindorff A."/>
            <person name="Ohm R."/>
            <person name="Martin F."/>
            <person name="Silar P."/>
            <person name="Natvig D."/>
            <person name="Lalanne C."/>
            <person name="Gautier V."/>
            <person name="Ament-Velasquez S.L."/>
            <person name="Kruys A."/>
            <person name="Hutchinson M.I."/>
            <person name="Powell A.J."/>
            <person name="Barry K."/>
            <person name="Miller A.N."/>
            <person name="Grigoriev I.V."/>
            <person name="Debuchy R."/>
            <person name="Gladieux P."/>
            <person name="Thoren M.H."/>
            <person name="Johannesson H."/>
        </authorList>
    </citation>
    <scope>NUCLEOTIDE SEQUENCE</scope>
    <source>
        <strain evidence="3">CBS 958.72</strain>
    </source>
</reference>
<organism evidence="3 4">
    <name type="scientific">Lasiosphaeria ovina</name>
    <dbReference type="NCBI Taxonomy" id="92902"/>
    <lineage>
        <taxon>Eukaryota</taxon>
        <taxon>Fungi</taxon>
        <taxon>Dikarya</taxon>
        <taxon>Ascomycota</taxon>
        <taxon>Pezizomycotina</taxon>
        <taxon>Sordariomycetes</taxon>
        <taxon>Sordariomycetidae</taxon>
        <taxon>Sordariales</taxon>
        <taxon>Lasiosphaeriaceae</taxon>
        <taxon>Lasiosphaeria</taxon>
    </lineage>
</organism>
<dbReference type="EMBL" id="JAULSN010000001">
    <property type="protein sequence ID" value="KAK3384589.1"/>
    <property type="molecule type" value="Genomic_DNA"/>
</dbReference>
<feature type="transmembrane region" description="Helical" evidence="2">
    <location>
        <begin position="538"/>
        <end position="559"/>
    </location>
</feature>
<keyword evidence="2" id="KW-0812">Transmembrane</keyword>
<feature type="region of interest" description="Disordered" evidence="1">
    <location>
        <begin position="462"/>
        <end position="486"/>
    </location>
</feature>
<feature type="transmembrane region" description="Helical" evidence="2">
    <location>
        <begin position="197"/>
        <end position="216"/>
    </location>
</feature>
<dbReference type="Proteomes" id="UP001287356">
    <property type="component" value="Unassembled WGS sequence"/>
</dbReference>
<feature type="transmembrane region" description="Helical" evidence="2">
    <location>
        <begin position="228"/>
        <end position="253"/>
    </location>
</feature>
<feature type="transmembrane region" description="Helical" evidence="2">
    <location>
        <begin position="296"/>
        <end position="316"/>
    </location>
</feature>
<dbReference type="AlphaFoldDB" id="A0AAE0NN64"/>
<feature type="transmembrane region" description="Helical" evidence="2">
    <location>
        <begin position="345"/>
        <end position="365"/>
    </location>
</feature>
<protein>
    <submittedName>
        <fullName evidence="3">Uncharacterized protein</fullName>
    </submittedName>
</protein>
<proteinExistence type="predicted"/>
<name>A0AAE0NN64_9PEZI</name>
<comment type="caution">
    <text evidence="3">The sequence shown here is derived from an EMBL/GenBank/DDBJ whole genome shotgun (WGS) entry which is preliminary data.</text>
</comment>
<feature type="region of interest" description="Disordered" evidence="1">
    <location>
        <begin position="404"/>
        <end position="450"/>
    </location>
</feature>
<keyword evidence="4" id="KW-1185">Reference proteome</keyword>
<keyword evidence="2" id="KW-0472">Membrane</keyword>
<keyword evidence="2" id="KW-1133">Transmembrane helix</keyword>